<keyword evidence="1" id="KW-0472">Membrane</keyword>
<feature type="transmembrane region" description="Helical" evidence="1">
    <location>
        <begin position="69"/>
        <end position="88"/>
    </location>
</feature>
<organism evidence="3 4">
    <name type="scientific">Tritonibacter aquimaris</name>
    <dbReference type="NCBI Taxonomy" id="2663379"/>
    <lineage>
        <taxon>Bacteria</taxon>
        <taxon>Pseudomonadati</taxon>
        <taxon>Pseudomonadota</taxon>
        <taxon>Alphaproteobacteria</taxon>
        <taxon>Rhodobacterales</taxon>
        <taxon>Paracoccaceae</taxon>
        <taxon>Tritonibacter</taxon>
    </lineage>
</organism>
<feature type="transmembrane region" description="Helical" evidence="1">
    <location>
        <begin position="208"/>
        <end position="228"/>
    </location>
</feature>
<reference evidence="3 4" key="1">
    <citation type="submission" date="2019-10" db="EMBL/GenBank/DDBJ databases">
        <title>Epibacterium sp. nov., isolated from seawater.</title>
        <authorList>
            <person name="Zhang X."/>
            <person name="Li N."/>
        </authorList>
    </citation>
    <scope>NUCLEOTIDE SEQUENCE [LARGE SCALE GENOMIC DNA]</scope>
    <source>
        <strain evidence="3 4">SM1969</strain>
    </source>
</reference>
<dbReference type="PANTHER" id="PTHR22911">
    <property type="entry name" value="ACYL-MALONYL CONDENSING ENZYME-RELATED"/>
    <property type="match status" value="1"/>
</dbReference>
<feature type="transmembrane region" description="Helical" evidence="1">
    <location>
        <begin position="262"/>
        <end position="280"/>
    </location>
</feature>
<feature type="domain" description="EamA" evidence="2">
    <location>
        <begin position="6"/>
        <end position="139"/>
    </location>
</feature>
<keyword evidence="1" id="KW-1133">Transmembrane helix</keyword>
<keyword evidence="1" id="KW-0812">Transmembrane</keyword>
<gene>
    <name evidence="3" type="ORF">GG681_17365</name>
</gene>
<feature type="transmembrane region" description="Helical" evidence="1">
    <location>
        <begin position="94"/>
        <end position="114"/>
    </location>
</feature>
<dbReference type="Pfam" id="PF00892">
    <property type="entry name" value="EamA"/>
    <property type="match status" value="1"/>
</dbReference>
<dbReference type="PANTHER" id="PTHR22911:SF135">
    <property type="entry name" value="BLR4310 PROTEIN"/>
    <property type="match status" value="1"/>
</dbReference>
<keyword evidence="4" id="KW-1185">Reference proteome</keyword>
<comment type="caution">
    <text evidence="3">The sequence shown here is derived from an EMBL/GenBank/DDBJ whole genome shotgun (WGS) entry which is preliminary data.</text>
</comment>
<dbReference type="SUPFAM" id="SSF103481">
    <property type="entry name" value="Multidrug resistance efflux transporter EmrE"/>
    <property type="match status" value="2"/>
</dbReference>
<accession>A0A844ANT9</accession>
<evidence type="ECO:0000259" key="2">
    <source>
        <dbReference type="Pfam" id="PF00892"/>
    </source>
</evidence>
<dbReference type="InterPro" id="IPR037185">
    <property type="entry name" value="EmrE-like"/>
</dbReference>
<proteinExistence type="predicted"/>
<feature type="transmembrane region" description="Helical" evidence="1">
    <location>
        <begin position="178"/>
        <end position="196"/>
    </location>
</feature>
<evidence type="ECO:0000313" key="3">
    <source>
        <dbReference type="EMBL" id="MQY44415.1"/>
    </source>
</evidence>
<dbReference type="RefSeq" id="WP_153549307.1">
    <property type="nucleotide sequence ID" value="NZ_WIXK01000016.1"/>
</dbReference>
<feature type="transmembrane region" description="Helical" evidence="1">
    <location>
        <begin position="37"/>
        <end position="57"/>
    </location>
</feature>
<protein>
    <submittedName>
        <fullName evidence="3">EamA family transporter</fullName>
    </submittedName>
</protein>
<dbReference type="InterPro" id="IPR000620">
    <property type="entry name" value="EamA_dom"/>
</dbReference>
<dbReference type="Proteomes" id="UP000436694">
    <property type="component" value="Unassembled WGS sequence"/>
</dbReference>
<dbReference type="EMBL" id="WIXK01000016">
    <property type="protein sequence ID" value="MQY44415.1"/>
    <property type="molecule type" value="Genomic_DNA"/>
</dbReference>
<evidence type="ECO:0000313" key="4">
    <source>
        <dbReference type="Proteomes" id="UP000436694"/>
    </source>
</evidence>
<name>A0A844ANT9_9RHOB</name>
<dbReference type="GO" id="GO:0016020">
    <property type="term" value="C:membrane"/>
    <property type="evidence" value="ECO:0007669"/>
    <property type="project" value="InterPro"/>
</dbReference>
<feature type="transmembrane region" description="Helical" evidence="1">
    <location>
        <begin position="240"/>
        <end position="256"/>
    </location>
</feature>
<dbReference type="AlphaFoldDB" id="A0A844ANT9"/>
<evidence type="ECO:0000256" key="1">
    <source>
        <dbReference type="SAM" id="Phobius"/>
    </source>
</evidence>
<sequence>MNTNTKGALLMVAGMTAYTLNDTLVKLLGADLPLSQILVLRGTIATVGLYALARALREQLAVADRRARVFMLVRTAFEVAATYFFLSALLVMPIANATAVMQALPLTVTLAAAVMISEPVGWRRSLAIAAGFIGMLLIVRPGADGFAEGTFYVLLAVAFITGRDMITRVMPQGVPAMSLAISAGLGVTLLGCGLSATEQWVSITINHVLLLFGAASLILTGYVCSVVAMRFGDVSFTAPFRYAGLLVALVAGLLLFDQWPDTLTLLGAAVVVGAGLFTLFRTNQAKQEHQPGENRARN</sequence>